<evidence type="ECO:0000313" key="2">
    <source>
        <dbReference type="Proteomes" id="UP000288096"/>
    </source>
</evidence>
<keyword evidence="2" id="KW-1185">Reference proteome</keyword>
<proteinExistence type="predicted"/>
<accession>A0A401FXA6</accession>
<sequence>MTPESDDIMGFPVRIGSFPGSAWECDPGGSASCCEAEPRGMHYEAEPRNENKLCHHRA</sequence>
<reference evidence="2" key="1">
    <citation type="submission" date="2017-11" db="EMBL/GenBank/DDBJ databases">
        <authorList>
            <person name="Watanabe M."/>
            <person name="Kojima H."/>
        </authorList>
    </citation>
    <scope>NUCLEOTIDE SEQUENCE [LARGE SCALE GENOMIC DNA]</scope>
    <source>
        <strain evidence="2">Tokyo 01</strain>
    </source>
</reference>
<evidence type="ECO:0000313" key="1">
    <source>
        <dbReference type="EMBL" id="GBC61564.1"/>
    </source>
</evidence>
<protein>
    <submittedName>
        <fullName evidence="1">Uncharacterized protein</fullName>
    </submittedName>
</protein>
<reference evidence="2" key="2">
    <citation type="submission" date="2019-01" db="EMBL/GenBank/DDBJ databases">
        <title>Genome sequence of Desulfonema ishimotonii strain Tokyo 01.</title>
        <authorList>
            <person name="Fukui M."/>
        </authorList>
    </citation>
    <scope>NUCLEOTIDE SEQUENCE [LARGE SCALE GENOMIC DNA]</scope>
    <source>
        <strain evidence="2">Tokyo 01</strain>
    </source>
</reference>
<dbReference type="EMBL" id="BEXT01000001">
    <property type="protein sequence ID" value="GBC61564.1"/>
    <property type="molecule type" value="Genomic_DNA"/>
</dbReference>
<dbReference type="Proteomes" id="UP000288096">
    <property type="component" value="Unassembled WGS sequence"/>
</dbReference>
<gene>
    <name evidence="1" type="ORF">DENIS_2526</name>
</gene>
<organism evidence="1 2">
    <name type="scientific">Desulfonema ishimotonii</name>
    <dbReference type="NCBI Taxonomy" id="45657"/>
    <lineage>
        <taxon>Bacteria</taxon>
        <taxon>Pseudomonadati</taxon>
        <taxon>Thermodesulfobacteriota</taxon>
        <taxon>Desulfobacteria</taxon>
        <taxon>Desulfobacterales</taxon>
        <taxon>Desulfococcaceae</taxon>
        <taxon>Desulfonema</taxon>
    </lineage>
</organism>
<name>A0A401FXA6_9BACT</name>
<comment type="caution">
    <text evidence="1">The sequence shown here is derived from an EMBL/GenBank/DDBJ whole genome shotgun (WGS) entry which is preliminary data.</text>
</comment>
<dbReference type="AlphaFoldDB" id="A0A401FXA6"/>